<feature type="chain" id="PRO_5005870534" evidence="1">
    <location>
        <begin position="22"/>
        <end position="358"/>
    </location>
</feature>
<dbReference type="AlphaFoldDB" id="A0A0N1ERG8"/>
<dbReference type="PANTHER" id="PTHR33987:SF1">
    <property type="entry name" value="CALCINEURIN-LIKE METALLO-PHOSPHOESTERASE SUPERFAMILY PROTEIN"/>
    <property type="match status" value="1"/>
</dbReference>
<feature type="signal peptide" evidence="1">
    <location>
        <begin position="1"/>
        <end position="21"/>
    </location>
</feature>
<organism evidence="3 4">
    <name type="scientific">Pseudoalteromonas porphyrae</name>
    <dbReference type="NCBI Taxonomy" id="187330"/>
    <lineage>
        <taxon>Bacteria</taxon>
        <taxon>Pseudomonadati</taxon>
        <taxon>Pseudomonadota</taxon>
        <taxon>Gammaproteobacteria</taxon>
        <taxon>Alteromonadales</taxon>
        <taxon>Pseudoalteromonadaceae</taxon>
        <taxon>Pseudoalteromonas</taxon>
    </lineage>
</organism>
<keyword evidence="1" id="KW-0732">Signal</keyword>
<dbReference type="PATRIC" id="fig|187330.3.peg.1894"/>
<evidence type="ECO:0000313" key="3">
    <source>
        <dbReference type="EMBL" id="KPH65024.1"/>
    </source>
</evidence>
<dbReference type="Gene3D" id="3.60.21.70">
    <property type="entry name" value="PhoD-like phosphatase"/>
    <property type="match status" value="1"/>
</dbReference>
<accession>A0A0N1ERG8</accession>
<name>A0A0N1ERG8_9GAMM</name>
<evidence type="ECO:0000313" key="4">
    <source>
        <dbReference type="Proteomes" id="UP000037848"/>
    </source>
</evidence>
<dbReference type="CDD" id="cd07389">
    <property type="entry name" value="MPP_PhoD"/>
    <property type="match status" value="1"/>
</dbReference>
<dbReference type="InterPro" id="IPR018946">
    <property type="entry name" value="PhoD-like_MPP"/>
</dbReference>
<dbReference type="Pfam" id="PF09423">
    <property type="entry name" value="PhoD"/>
    <property type="match status" value="1"/>
</dbReference>
<keyword evidence="4" id="KW-1185">Reference proteome</keyword>
<evidence type="ECO:0000259" key="2">
    <source>
        <dbReference type="Pfam" id="PF09423"/>
    </source>
</evidence>
<proteinExistence type="predicted"/>
<gene>
    <name evidence="3" type="ORF">ADS77_04245</name>
</gene>
<feature type="domain" description="PhoD-like phosphatase metallophosphatase" evidence="2">
    <location>
        <begin position="86"/>
        <end position="297"/>
    </location>
</feature>
<dbReference type="STRING" id="187330.AMS58_09370"/>
<dbReference type="OrthoDB" id="327733at2"/>
<protein>
    <submittedName>
        <fullName evidence="3">Metallophosphatase</fullName>
    </submittedName>
</protein>
<comment type="caution">
    <text evidence="3">The sequence shown here is derived from an EMBL/GenBank/DDBJ whole genome shotgun (WGS) entry which is preliminary data.</text>
</comment>
<reference evidence="3 4" key="1">
    <citation type="submission" date="2015-08" db="EMBL/GenBank/DDBJ databases">
        <title>Draft Genome Sequence of Pseudoalteromonas porphyrae UCD-SED14.</title>
        <authorList>
            <person name="Coil D.A."/>
            <person name="Jospin G."/>
            <person name="Lee R.D."/>
            <person name="Eisen J.A."/>
        </authorList>
    </citation>
    <scope>NUCLEOTIDE SEQUENCE [LARGE SCALE GENOMIC DNA]</scope>
    <source>
        <strain evidence="3 4">UCD-SED14</strain>
    </source>
</reference>
<evidence type="ECO:0000256" key="1">
    <source>
        <dbReference type="SAM" id="SignalP"/>
    </source>
</evidence>
<dbReference type="PANTHER" id="PTHR33987">
    <property type="entry name" value="CALCINEURIN-LIKE METALLO-PHOSPHOESTERASE SUPERFAMILY PROTEIN"/>
    <property type="match status" value="1"/>
</dbReference>
<dbReference type="Proteomes" id="UP000037848">
    <property type="component" value="Unassembled WGS sequence"/>
</dbReference>
<sequence length="358" mass="40692">MKQLAKAVVLLSVFMSFTVLSNTAKLVMQNTPQKILFGSCGHQDKDIPIFDAINKEEGDLFIFLGDNIYGDTNDMTVLADKYQRLGAKSGFKTLTAKTPIIAMWDDHDYGQNDAGKEYPHKEASRQIMLDFWQEPAGSKRRTRPDGIYTSYMYGAGDQTIQVIMPDLRWNRDTLNHVSELEYYTKRKLANQGPYSPSTVKNASMLGETQWQWLEKELIKPAKIKIIASSLQLLPDFTGWESWANFPNDRARLFTLIKKHKVNGVIIISGDTHWGEISQYTEQLDYPLTEMTSSGLTEKWKDVSPNKHRVGDYTHEVNYGDLSIDWLKADPVISLSLKGIEGKVIMQSQFSLSSISPYK</sequence>
<dbReference type="SUPFAM" id="SSF56300">
    <property type="entry name" value="Metallo-dependent phosphatases"/>
    <property type="match status" value="1"/>
</dbReference>
<dbReference type="InterPro" id="IPR029052">
    <property type="entry name" value="Metallo-depent_PP-like"/>
</dbReference>
<dbReference type="EMBL" id="LHPH01000003">
    <property type="protein sequence ID" value="KPH65024.1"/>
    <property type="molecule type" value="Genomic_DNA"/>
</dbReference>
<dbReference type="InterPro" id="IPR038607">
    <property type="entry name" value="PhoD-like_sf"/>
</dbReference>